<dbReference type="EMBL" id="JAPZBR010000006">
    <property type="protein sequence ID" value="KAJ5350030.1"/>
    <property type="molecule type" value="Genomic_DNA"/>
</dbReference>
<evidence type="ECO:0000313" key="2">
    <source>
        <dbReference type="EMBL" id="KAJ5350030.1"/>
    </source>
</evidence>
<name>A0A9W9QXZ9_PENBR</name>
<evidence type="ECO:0000256" key="1">
    <source>
        <dbReference type="SAM" id="MobiDB-lite"/>
    </source>
</evidence>
<reference evidence="2" key="1">
    <citation type="submission" date="2022-12" db="EMBL/GenBank/DDBJ databases">
        <authorList>
            <person name="Petersen C."/>
        </authorList>
    </citation>
    <scope>NUCLEOTIDE SEQUENCE</scope>
    <source>
        <strain evidence="2">IBT 35675</strain>
    </source>
</reference>
<sequence>MPSAPAPAKTTLQVSAPVPVPPPTTEQAPPAIEFEHAPTPEKLPAAPVEEAVNDRVIADEKPQPEPIARDLWQDALAQLSPSSRETLKKMGLDQIRSVSADSTIKDLVGVVNERQEECEKKFWKVSFGGEDIVLRDYASRIIGWLEKAGDVAIQFAPTQASLAWDIV</sequence>
<dbReference type="AlphaFoldDB" id="A0A9W9QXZ9"/>
<organism evidence="2 3">
    <name type="scientific">Penicillium brevicompactum</name>
    <dbReference type="NCBI Taxonomy" id="5074"/>
    <lineage>
        <taxon>Eukaryota</taxon>
        <taxon>Fungi</taxon>
        <taxon>Dikarya</taxon>
        <taxon>Ascomycota</taxon>
        <taxon>Pezizomycotina</taxon>
        <taxon>Eurotiomycetes</taxon>
        <taxon>Eurotiomycetidae</taxon>
        <taxon>Eurotiales</taxon>
        <taxon>Aspergillaceae</taxon>
        <taxon>Penicillium</taxon>
    </lineage>
</organism>
<gene>
    <name evidence="2" type="ORF">N7541_007757</name>
</gene>
<keyword evidence="3" id="KW-1185">Reference proteome</keyword>
<dbReference type="Proteomes" id="UP001148299">
    <property type="component" value="Unassembled WGS sequence"/>
</dbReference>
<comment type="caution">
    <text evidence="2">The sequence shown here is derived from an EMBL/GenBank/DDBJ whole genome shotgun (WGS) entry which is preliminary data.</text>
</comment>
<proteinExistence type="predicted"/>
<feature type="region of interest" description="Disordered" evidence="1">
    <location>
        <begin position="1"/>
        <end position="50"/>
    </location>
</feature>
<accession>A0A9W9QXZ9</accession>
<protein>
    <submittedName>
        <fullName evidence="2">Uncharacterized protein</fullName>
    </submittedName>
</protein>
<reference evidence="2" key="2">
    <citation type="journal article" date="2023" name="IMA Fungus">
        <title>Comparative genomic study of the Penicillium genus elucidates a diverse pangenome and 15 lateral gene transfer events.</title>
        <authorList>
            <person name="Petersen C."/>
            <person name="Sorensen T."/>
            <person name="Nielsen M.R."/>
            <person name="Sondergaard T.E."/>
            <person name="Sorensen J.L."/>
            <person name="Fitzpatrick D.A."/>
            <person name="Frisvad J.C."/>
            <person name="Nielsen K.L."/>
        </authorList>
    </citation>
    <scope>NUCLEOTIDE SEQUENCE</scope>
    <source>
        <strain evidence="2">IBT 35675</strain>
    </source>
</reference>
<evidence type="ECO:0000313" key="3">
    <source>
        <dbReference type="Proteomes" id="UP001148299"/>
    </source>
</evidence>